<keyword evidence="3" id="KW-1185">Reference proteome</keyword>
<evidence type="ECO:0000256" key="1">
    <source>
        <dbReference type="SAM" id="MobiDB-lite"/>
    </source>
</evidence>
<gene>
    <name evidence="2" type="ORF">NMK_1977</name>
</gene>
<comment type="caution">
    <text evidence="2">The sequence shown here is derived from an EMBL/GenBank/DDBJ whole genome shotgun (WGS) entry which is preliminary data.</text>
</comment>
<accession>A0A2R5FA06</accession>
<reference evidence="2 3" key="1">
    <citation type="journal article" date="2018" name="Environ. Microbiol.">
        <title>Isolation and genomic characterization of Novimethylophilus kurashikiensis gen. nov. sp. nov., a new lanthanide-dependent methylotrophic species of Methylophilaceae.</title>
        <authorList>
            <person name="Lv H."/>
            <person name="Sahin N."/>
            <person name="Tani A."/>
        </authorList>
    </citation>
    <scope>NUCLEOTIDE SEQUENCE [LARGE SCALE GENOMIC DNA]</scope>
    <source>
        <strain evidence="2 3">La2-4</strain>
    </source>
</reference>
<dbReference type="Proteomes" id="UP000245081">
    <property type="component" value="Unassembled WGS sequence"/>
</dbReference>
<dbReference type="EMBL" id="BDOQ01000007">
    <property type="protein sequence ID" value="GBG14378.1"/>
    <property type="molecule type" value="Genomic_DNA"/>
</dbReference>
<proteinExistence type="predicted"/>
<dbReference type="RefSeq" id="WP_109015570.1">
    <property type="nucleotide sequence ID" value="NZ_BDOQ01000007.1"/>
</dbReference>
<protein>
    <submittedName>
        <fullName evidence="2">Uncharacterized protein</fullName>
    </submittedName>
</protein>
<name>A0A2R5FA06_9PROT</name>
<dbReference type="AlphaFoldDB" id="A0A2R5FA06"/>
<evidence type="ECO:0000313" key="2">
    <source>
        <dbReference type="EMBL" id="GBG14378.1"/>
    </source>
</evidence>
<evidence type="ECO:0000313" key="3">
    <source>
        <dbReference type="Proteomes" id="UP000245081"/>
    </source>
</evidence>
<organism evidence="2 3">
    <name type="scientific">Novimethylophilus kurashikiensis</name>
    <dbReference type="NCBI Taxonomy" id="1825523"/>
    <lineage>
        <taxon>Bacteria</taxon>
        <taxon>Pseudomonadati</taxon>
        <taxon>Pseudomonadota</taxon>
        <taxon>Betaproteobacteria</taxon>
        <taxon>Nitrosomonadales</taxon>
        <taxon>Methylophilaceae</taxon>
        <taxon>Novimethylophilus</taxon>
    </lineage>
</organism>
<sequence length="192" mass="21674">MAFKHLSILERSSKFETAVDLLTRVNEGDDSAVPEIHKFLSNLREREEILAIEHNKAETARDKRKNGGRKNSGLFEVAPRYENGTDFSAEGIVLARKGALRLIWRYGSKFWASQLEPSVYTPGELEVHGENPEQRHRNHRDLTNNHREPGTKDTRLTKALILRYAEQIDAVFGAGTAIQVAELKKTVLVDAA</sequence>
<feature type="region of interest" description="Disordered" evidence="1">
    <location>
        <begin position="128"/>
        <end position="151"/>
    </location>
</feature>